<dbReference type="SUPFAM" id="SSF56317">
    <property type="entry name" value="Carbon-nitrogen hydrolase"/>
    <property type="match status" value="1"/>
</dbReference>
<gene>
    <name evidence="8" type="primary">lnt</name>
    <name evidence="11" type="ORF">SAMN05421872_106319</name>
</gene>
<protein>
    <recommendedName>
        <fullName evidence="8">Apolipoprotein N-acyltransferase</fullName>
        <shortName evidence="8">ALP N-acyltransferase</shortName>
        <ecNumber evidence="8">2.3.1.269</ecNumber>
    </recommendedName>
</protein>
<accession>A0A1G6SXF9</accession>
<dbReference type="InterPro" id="IPR036526">
    <property type="entry name" value="C-N_Hydrolase_sf"/>
</dbReference>
<feature type="transmembrane region" description="Helical" evidence="8">
    <location>
        <begin position="182"/>
        <end position="201"/>
    </location>
</feature>
<feature type="transmembrane region" description="Helical" evidence="8">
    <location>
        <begin position="152"/>
        <end position="175"/>
    </location>
</feature>
<keyword evidence="3 8" id="KW-0808">Transferase</keyword>
<feature type="transmembrane region" description="Helical" evidence="8">
    <location>
        <begin position="84"/>
        <end position="115"/>
    </location>
</feature>
<reference evidence="11 12" key="1">
    <citation type="submission" date="2016-10" db="EMBL/GenBank/DDBJ databases">
        <authorList>
            <person name="de Groot N.N."/>
        </authorList>
    </citation>
    <scope>NUCLEOTIDE SEQUENCE [LARGE SCALE GENOMIC DNA]</scope>
    <source>
        <strain evidence="11 12">CGMCC 4.6858</strain>
    </source>
</reference>
<evidence type="ECO:0000256" key="4">
    <source>
        <dbReference type="ARBA" id="ARBA00022692"/>
    </source>
</evidence>
<evidence type="ECO:0000256" key="5">
    <source>
        <dbReference type="ARBA" id="ARBA00022989"/>
    </source>
</evidence>
<dbReference type="InterPro" id="IPR003010">
    <property type="entry name" value="C-N_Hydrolase"/>
</dbReference>
<dbReference type="STRING" id="1045774.SAMN05421872_106319"/>
<evidence type="ECO:0000313" key="12">
    <source>
        <dbReference type="Proteomes" id="UP000199034"/>
    </source>
</evidence>
<dbReference type="InterPro" id="IPR004563">
    <property type="entry name" value="Apolipo_AcylTrfase"/>
</dbReference>
<keyword evidence="6 8" id="KW-0472">Membrane</keyword>
<dbReference type="EMBL" id="FMZM01000006">
    <property type="protein sequence ID" value="SDD21431.1"/>
    <property type="molecule type" value="Genomic_DNA"/>
</dbReference>
<dbReference type="Pfam" id="PF20154">
    <property type="entry name" value="LNT_N"/>
    <property type="match status" value="1"/>
</dbReference>
<dbReference type="Pfam" id="PF00795">
    <property type="entry name" value="CN_hydrolase"/>
    <property type="match status" value="1"/>
</dbReference>
<dbReference type="GO" id="GO:0016410">
    <property type="term" value="F:N-acyltransferase activity"/>
    <property type="evidence" value="ECO:0007669"/>
    <property type="project" value="UniProtKB-UniRule"/>
</dbReference>
<comment type="similarity">
    <text evidence="8">Belongs to the CN hydrolase family. Apolipoprotein N-acyltransferase subfamily.</text>
</comment>
<comment type="catalytic activity">
    <reaction evidence="8">
        <text>N-terminal S-1,2-diacyl-sn-glyceryl-L-cysteinyl-[lipoprotein] + a glycerophospholipid = N-acyl-S-1,2-diacyl-sn-glyceryl-L-cysteinyl-[lipoprotein] + a 2-acyl-sn-glycero-3-phospholipid + H(+)</text>
        <dbReference type="Rhea" id="RHEA:48228"/>
        <dbReference type="Rhea" id="RHEA-COMP:14681"/>
        <dbReference type="Rhea" id="RHEA-COMP:14684"/>
        <dbReference type="ChEBI" id="CHEBI:15378"/>
        <dbReference type="ChEBI" id="CHEBI:136912"/>
        <dbReference type="ChEBI" id="CHEBI:140656"/>
        <dbReference type="ChEBI" id="CHEBI:140657"/>
        <dbReference type="ChEBI" id="CHEBI:140660"/>
        <dbReference type="EC" id="2.3.1.269"/>
    </reaction>
</comment>
<feature type="region of interest" description="Disordered" evidence="9">
    <location>
        <begin position="573"/>
        <end position="592"/>
    </location>
</feature>
<comment type="function">
    <text evidence="8">Catalyzes the phospholipid dependent N-acylation of the N-terminal cysteine of apolipoprotein, the last step in lipoprotein maturation.</text>
</comment>
<keyword evidence="4 8" id="KW-0812">Transmembrane</keyword>
<keyword evidence="2 8" id="KW-1003">Cell membrane</keyword>
<evidence type="ECO:0000256" key="2">
    <source>
        <dbReference type="ARBA" id="ARBA00022475"/>
    </source>
</evidence>
<dbReference type="Gene3D" id="3.60.110.10">
    <property type="entry name" value="Carbon-nitrogen hydrolase"/>
    <property type="match status" value="1"/>
</dbReference>
<feature type="domain" description="CN hydrolase" evidence="10">
    <location>
        <begin position="286"/>
        <end position="534"/>
    </location>
</feature>
<dbReference type="OrthoDB" id="9804277at2"/>
<evidence type="ECO:0000256" key="7">
    <source>
        <dbReference type="ARBA" id="ARBA00023315"/>
    </source>
</evidence>
<dbReference type="PANTHER" id="PTHR38686">
    <property type="entry name" value="APOLIPOPROTEIN N-ACYLTRANSFERASE"/>
    <property type="match status" value="1"/>
</dbReference>
<dbReference type="NCBIfam" id="TIGR00546">
    <property type="entry name" value="lnt"/>
    <property type="match status" value="1"/>
</dbReference>
<dbReference type="PANTHER" id="PTHR38686:SF1">
    <property type="entry name" value="APOLIPOPROTEIN N-ACYLTRANSFERASE"/>
    <property type="match status" value="1"/>
</dbReference>
<dbReference type="GO" id="GO:0042158">
    <property type="term" value="P:lipoprotein biosynthetic process"/>
    <property type="evidence" value="ECO:0007669"/>
    <property type="project" value="UniProtKB-UniRule"/>
</dbReference>
<feature type="transmembrane region" description="Helical" evidence="8">
    <location>
        <begin position="127"/>
        <end position="146"/>
    </location>
</feature>
<proteinExistence type="inferred from homology"/>
<dbReference type="InterPro" id="IPR045378">
    <property type="entry name" value="LNT_N"/>
</dbReference>
<feature type="transmembrane region" description="Helical" evidence="8">
    <location>
        <begin position="221"/>
        <end position="246"/>
    </location>
</feature>
<keyword evidence="12" id="KW-1185">Reference proteome</keyword>
<feature type="transmembrane region" description="Helical" evidence="8">
    <location>
        <begin position="547"/>
        <end position="567"/>
    </location>
</feature>
<dbReference type="CDD" id="cd07571">
    <property type="entry name" value="ALP_N-acyl_transferase"/>
    <property type="match status" value="1"/>
</dbReference>
<evidence type="ECO:0000256" key="6">
    <source>
        <dbReference type="ARBA" id="ARBA00023136"/>
    </source>
</evidence>
<dbReference type="EC" id="2.3.1.269" evidence="8"/>
<keyword evidence="5 8" id="KW-1133">Transmembrane helix</keyword>
<organism evidence="11 12">
    <name type="scientific">Nocardioides lianchengensis</name>
    <dbReference type="NCBI Taxonomy" id="1045774"/>
    <lineage>
        <taxon>Bacteria</taxon>
        <taxon>Bacillati</taxon>
        <taxon>Actinomycetota</taxon>
        <taxon>Actinomycetes</taxon>
        <taxon>Propionibacteriales</taxon>
        <taxon>Nocardioidaceae</taxon>
        <taxon>Nocardioides</taxon>
    </lineage>
</organism>
<evidence type="ECO:0000256" key="1">
    <source>
        <dbReference type="ARBA" id="ARBA00004651"/>
    </source>
</evidence>
<feature type="region of interest" description="Disordered" evidence="9">
    <location>
        <begin position="37"/>
        <end position="56"/>
    </location>
</feature>
<keyword evidence="11" id="KW-0449">Lipoprotein</keyword>
<evidence type="ECO:0000256" key="9">
    <source>
        <dbReference type="SAM" id="MobiDB-lite"/>
    </source>
</evidence>
<sequence length="592" mass="62893">MQIVAWRTDVRVAVSEGGVPITRPTLFAEVGPLREGGHGRTPHPLDNNPGSAAGHSQVGPKGFGVLPELCNRGSTTLSPVLKRILLALVAGVVLSLAFEPVAAPIVLPFAVAGFFLSVRGLRARQGWWVGLVFGVSFYYVHIWWMHVVALPAWLALAGIEAFFYGVLGAVVAVLGARRWWPLWVTAAWVAVEVLRSGWPFSGMPWGRLAFATVDTPVAASLPYVGMVGVTALLALAGALLAWLVVAQGRERRFALGAVAALVAVLAVPALASYTPDEVGSTTVAVVQGDVPGPGNDILYDPDGVTENHVRATVDLADDVRAGDVPAPDFVVWPENSTASDPFNRQVIGDGIREAVAAVDVPVLVGAIVDGDPGHVLNQGIVWDPVTGAGERYTKQNPVPWGEYIPFRKYLDYNIGDLSSIGRDMLRGTREEPLTVAGVRIADAICFDVAYDGGIQAQLARGAELMVVQTSNASFMGSDQIDQQFAITRLRAIETGRWLTVASTNGLSGIVAPDGTVVATADPRTTAVLVEEVGLVDDVPPGIRVGPWVARLCIAATLAGLVLAMLTYRRRRTLPRPVEPGPDGPRLQETKQE</sequence>
<dbReference type="PROSITE" id="PS50263">
    <property type="entry name" value="CN_HYDROLASE"/>
    <property type="match status" value="1"/>
</dbReference>
<name>A0A1G6SXF9_9ACTN</name>
<evidence type="ECO:0000313" key="11">
    <source>
        <dbReference type="EMBL" id="SDD21431.1"/>
    </source>
</evidence>
<dbReference type="HAMAP" id="MF_01148">
    <property type="entry name" value="Lnt"/>
    <property type="match status" value="1"/>
</dbReference>
<dbReference type="Proteomes" id="UP000199034">
    <property type="component" value="Unassembled WGS sequence"/>
</dbReference>
<feature type="transmembrane region" description="Helical" evidence="8">
    <location>
        <begin position="253"/>
        <end position="273"/>
    </location>
</feature>
<evidence type="ECO:0000256" key="8">
    <source>
        <dbReference type="HAMAP-Rule" id="MF_01148"/>
    </source>
</evidence>
<evidence type="ECO:0000256" key="3">
    <source>
        <dbReference type="ARBA" id="ARBA00022679"/>
    </source>
</evidence>
<evidence type="ECO:0000259" key="10">
    <source>
        <dbReference type="PROSITE" id="PS50263"/>
    </source>
</evidence>
<keyword evidence="7 8" id="KW-0012">Acyltransferase</keyword>
<comment type="pathway">
    <text evidence="8">Protein modification; lipoprotein biosynthesis (N-acyl transfer).</text>
</comment>
<dbReference type="GO" id="GO:0005886">
    <property type="term" value="C:plasma membrane"/>
    <property type="evidence" value="ECO:0007669"/>
    <property type="project" value="UniProtKB-SubCell"/>
</dbReference>
<dbReference type="AlphaFoldDB" id="A0A1G6SXF9"/>
<comment type="subcellular location">
    <subcellularLocation>
        <location evidence="1 8">Cell membrane</location>
        <topology evidence="1 8">Multi-pass membrane protein</topology>
    </subcellularLocation>
</comment>
<dbReference type="UniPathway" id="UPA00666"/>